<dbReference type="RefSeq" id="WP_321399084.1">
    <property type="nucleotide sequence ID" value="NZ_CP139487.1"/>
</dbReference>
<dbReference type="AlphaFoldDB" id="A0AAX4HUN1"/>
<protein>
    <submittedName>
        <fullName evidence="1">Uncharacterized protein</fullName>
    </submittedName>
</protein>
<gene>
    <name evidence="1" type="ORF">SOO65_07840</name>
</gene>
<dbReference type="Proteomes" id="UP001324634">
    <property type="component" value="Chromosome"/>
</dbReference>
<evidence type="ECO:0000313" key="2">
    <source>
        <dbReference type="Proteomes" id="UP001324634"/>
    </source>
</evidence>
<dbReference type="KEGG" id="psti:SOO65_07840"/>
<evidence type="ECO:0000313" key="1">
    <source>
        <dbReference type="EMBL" id="WPU66654.1"/>
    </source>
</evidence>
<name>A0AAX4HUN1_9BACT</name>
<keyword evidence="2" id="KW-1185">Reference proteome</keyword>
<accession>A0AAX4HUN1</accession>
<proteinExistence type="predicted"/>
<organism evidence="1 2">
    <name type="scientific">Peredibacter starrii</name>
    <dbReference type="NCBI Taxonomy" id="28202"/>
    <lineage>
        <taxon>Bacteria</taxon>
        <taxon>Pseudomonadati</taxon>
        <taxon>Bdellovibrionota</taxon>
        <taxon>Bacteriovoracia</taxon>
        <taxon>Bacteriovoracales</taxon>
        <taxon>Bacteriovoracaceae</taxon>
        <taxon>Peredibacter</taxon>
    </lineage>
</organism>
<reference evidence="1 2" key="1">
    <citation type="submission" date="2023-11" db="EMBL/GenBank/DDBJ databases">
        <title>Peredibacter starrii A3.12.</title>
        <authorList>
            <person name="Mitchell R.J."/>
        </authorList>
    </citation>
    <scope>NUCLEOTIDE SEQUENCE [LARGE SCALE GENOMIC DNA]</scope>
    <source>
        <strain evidence="1 2">A3.12</strain>
    </source>
</reference>
<dbReference type="EMBL" id="CP139487">
    <property type="protein sequence ID" value="WPU66654.1"/>
    <property type="molecule type" value="Genomic_DNA"/>
</dbReference>
<sequence>MLKLLPLLLVFACAHQPTFQMDANRVTWIDRSEDDVLTHPHFSTMPVQERVTSTGTKMFSFKNEARSGETTCGDIRWGGKCNTVVQDQSCNHVFTVKKSVVVEYNRVGACGPEQLKFRPFQDGEPVLTDREAAHFGSRDVASETKKKNCGIAGQLFGC</sequence>